<proteinExistence type="predicted"/>
<reference evidence="1 2" key="1">
    <citation type="submission" date="2019-03" db="EMBL/GenBank/DDBJ databases">
        <title>Genomic Encyclopedia of Type Strains, Phase IV (KMG-IV): sequencing the most valuable type-strain genomes for metagenomic binning, comparative biology and taxonomic classification.</title>
        <authorList>
            <person name="Goeker M."/>
        </authorList>
    </citation>
    <scope>NUCLEOTIDE SEQUENCE [LARGE SCALE GENOMIC DNA]</scope>
    <source>
        <strain evidence="1 2">DSM 24591</strain>
    </source>
</reference>
<protein>
    <submittedName>
        <fullName evidence="1">Uncharacterized protein</fullName>
    </submittedName>
</protein>
<organism evidence="1 2">
    <name type="scientific">Paralcaligenes ureilyticus</name>
    <dbReference type="NCBI Taxonomy" id="627131"/>
    <lineage>
        <taxon>Bacteria</taxon>
        <taxon>Pseudomonadati</taxon>
        <taxon>Pseudomonadota</taxon>
        <taxon>Betaproteobacteria</taxon>
        <taxon>Burkholderiales</taxon>
        <taxon>Alcaligenaceae</taxon>
        <taxon>Paralcaligenes</taxon>
    </lineage>
</organism>
<name>A0A4R3M6N6_9BURK</name>
<comment type="caution">
    <text evidence="1">The sequence shown here is derived from an EMBL/GenBank/DDBJ whole genome shotgun (WGS) entry which is preliminary data.</text>
</comment>
<dbReference type="Proteomes" id="UP000295525">
    <property type="component" value="Unassembled WGS sequence"/>
</dbReference>
<keyword evidence="2" id="KW-1185">Reference proteome</keyword>
<dbReference type="AlphaFoldDB" id="A0A4R3M6N6"/>
<gene>
    <name evidence="1" type="ORF">EDC26_105209</name>
</gene>
<dbReference type="EMBL" id="SMAJ01000005">
    <property type="protein sequence ID" value="TCT08656.1"/>
    <property type="molecule type" value="Genomic_DNA"/>
</dbReference>
<evidence type="ECO:0000313" key="2">
    <source>
        <dbReference type="Proteomes" id="UP000295525"/>
    </source>
</evidence>
<sequence>MRLRNNLYIIYAANDLYKPGWAAAVGISLDGG</sequence>
<evidence type="ECO:0000313" key="1">
    <source>
        <dbReference type="EMBL" id="TCT08656.1"/>
    </source>
</evidence>
<accession>A0A4R3M6N6</accession>